<feature type="transmembrane region" description="Helical" evidence="2">
    <location>
        <begin position="326"/>
        <end position="345"/>
    </location>
</feature>
<evidence type="ECO:0000313" key="3">
    <source>
        <dbReference type="EMBL" id="CAD8183389.1"/>
    </source>
</evidence>
<organism evidence="3 4">
    <name type="scientific">Paramecium octaurelia</name>
    <dbReference type="NCBI Taxonomy" id="43137"/>
    <lineage>
        <taxon>Eukaryota</taxon>
        <taxon>Sar</taxon>
        <taxon>Alveolata</taxon>
        <taxon>Ciliophora</taxon>
        <taxon>Intramacronucleata</taxon>
        <taxon>Oligohymenophorea</taxon>
        <taxon>Peniculida</taxon>
        <taxon>Parameciidae</taxon>
        <taxon>Paramecium</taxon>
    </lineage>
</organism>
<dbReference type="EMBL" id="CAJJDP010000080">
    <property type="protein sequence ID" value="CAD8183389.1"/>
    <property type="molecule type" value="Genomic_DNA"/>
</dbReference>
<protein>
    <recommendedName>
        <fullName evidence="5">Transmembrane protein</fullName>
    </recommendedName>
</protein>
<proteinExistence type="predicted"/>
<comment type="caution">
    <text evidence="3">The sequence shown here is derived from an EMBL/GenBank/DDBJ whole genome shotgun (WGS) entry which is preliminary data.</text>
</comment>
<dbReference type="AlphaFoldDB" id="A0A8S1W623"/>
<accession>A0A8S1W623</accession>
<keyword evidence="4" id="KW-1185">Reference proteome</keyword>
<feature type="transmembrane region" description="Helical" evidence="2">
    <location>
        <begin position="218"/>
        <end position="236"/>
    </location>
</feature>
<evidence type="ECO:0008006" key="5">
    <source>
        <dbReference type="Google" id="ProtNLM"/>
    </source>
</evidence>
<keyword evidence="2" id="KW-1133">Transmembrane helix</keyword>
<gene>
    <name evidence="3" type="ORF">POCTA_138.1.T0810038</name>
</gene>
<feature type="region of interest" description="Disordered" evidence="1">
    <location>
        <begin position="1"/>
        <end position="32"/>
    </location>
</feature>
<feature type="transmembrane region" description="Helical" evidence="2">
    <location>
        <begin position="39"/>
        <end position="58"/>
    </location>
</feature>
<keyword evidence="2" id="KW-0812">Transmembrane</keyword>
<reference evidence="3" key="1">
    <citation type="submission" date="2021-01" db="EMBL/GenBank/DDBJ databases">
        <authorList>
            <consortium name="Genoscope - CEA"/>
            <person name="William W."/>
        </authorList>
    </citation>
    <scope>NUCLEOTIDE SEQUENCE</scope>
</reference>
<dbReference type="Proteomes" id="UP000683925">
    <property type="component" value="Unassembled WGS sequence"/>
</dbReference>
<feature type="transmembrane region" description="Helical" evidence="2">
    <location>
        <begin position="365"/>
        <end position="384"/>
    </location>
</feature>
<evidence type="ECO:0000313" key="4">
    <source>
        <dbReference type="Proteomes" id="UP000683925"/>
    </source>
</evidence>
<sequence>MSVTSEQITPQPPEENQEEQKRSENSNTLQSNQTEEPQYFYKLILTQLIVILISTMLFTKRWFYIQYPNPRCSMTFDTYCRGYGRCSDNQTYSSQAYYREDLEKYQDWQLRCTREVQNPSCLFYFSLILFPSLLILQSVFRNYQLFKKRQKLFHYLQYPLMSLFVQVCTHIIHYTRYSEFFYHFRILLIFMIGNVSFFYLNQKYFKWQLEIKSTTQKLVNYIFILIFLKGMLDFISLNKSNWIPHLLVILYTFLYLLHLNTYLFKQNNTVVFHNQSLLCFTICKLKSLFVIQDVYQNLAETHFVIPRKLMETGFVGIIAALFLRDYIFSLGTLFILGGFLMFLVWDTSLVSTSSKLTLKDQYQAASLFFLDILMPIRNIFLVLLA</sequence>
<feature type="transmembrane region" description="Helical" evidence="2">
    <location>
        <begin position="242"/>
        <end position="264"/>
    </location>
</feature>
<feature type="transmembrane region" description="Helical" evidence="2">
    <location>
        <begin position="180"/>
        <end position="198"/>
    </location>
</feature>
<feature type="transmembrane region" description="Helical" evidence="2">
    <location>
        <begin position="122"/>
        <end position="140"/>
    </location>
</feature>
<dbReference type="OrthoDB" id="318955at2759"/>
<name>A0A8S1W623_PAROT</name>
<evidence type="ECO:0000256" key="2">
    <source>
        <dbReference type="SAM" id="Phobius"/>
    </source>
</evidence>
<dbReference type="OMA" id="QSVFRNY"/>
<evidence type="ECO:0000256" key="1">
    <source>
        <dbReference type="SAM" id="MobiDB-lite"/>
    </source>
</evidence>
<keyword evidence="2" id="KW-0472">Membrane</keyword>